<name>A0A1F7I3F8_9BACT</name>
<keyword evidence="1" id="KW-0175">Coiled coil</keyword>
<feature type="coiled-coil region" evidence="1">
    <location>
        <begin position="263"/>
        <end position="290"/>
    </location>
</feature>
<keyword evidence="2" id="KW-0472">Membrane</keyword>
<keyword evidence="2" id="KW-1133">Transmembrane helix</keyword>
<evidence type="ECO:0000256" key="2">
    <source>
        <dbReference type="SAM" id="Phobius"/>
    </source>
</evidence>
<sequence>MSFITETISDKNTILLVSEGNQELVQLFREVVKKYKIEFYLSPRIPPHLEKFDYCFFINQKHLPKDVGKKMKKICLVYVNSPDEADKKSKQLSHMPVKIINLKGQYFSDEHIEKILWFSFSDAKEPFLTIIGKAGRKPKSLSRRSYFTFPTKKRFFLYTLFFLIVAHIIFIPFLAISSYFFYKGVQSVSVHNPEELKINLELGLPFFNMSKKLYSFSRTTYLIFSISLTDDIMAVNEKTYDALSRTLSLQQNGKQIISLLLDKNKSSQDYNSLELRVNKFKNDIHEITSDISTVNQKIPHAFKSTKDKLNTASRLLSQIKELLPHLDYLLAKNTSRSYLILFANNMELRPGGGFIGSFGVVTMNNYTFEGMKIYDVYDADGQLAAHVDPPVPLRIHLGQPNWFLRDSAFSPDFLENYQLASFFLEKEMGMKDFSGGILLTTTAIQNILGAFGEIYLPDFKEKVNKNNFYLKAQIYSESGFFPGSTQKKNFLGDIAQYLLLNLDNVNTQTLAIELKKSLDEKQIVIFFDNEKLQDRVNRLYWSGKVIQASCPANEPMCISDYLFSVDANLGVNKANFFVSRSYNLDIELDDEGNIRNILSIQFKNDSQENVFPGGTYKNYYQLFLPPEVTLETMTKDGTLIENYDNKVNIYQEIGILLEVKPKTLTNLKIVYTRKKAVKKGTNVYQLILQKQIGSSNSDFSLRISVPSSTKIVSQNFPVLVKDNFMIYNTSLSQDKIFFIELVKE</sequence>
<dbReference type="AlphaFoldDB" id="A0A1F7I3F8"/>
<proteinExistence type="predicted"/>
<evidence type="ECO:0000313" key="3">
    <source>
        <dbReference type="EMBL" id="OGK37924.1"/>
    </source>
</evidence>
<dbReference type="EMBL" id="MGAA01000008">
    <property type="protein sequence ID" value="OGK37924.1"/>
    <property type="molecule type" value="Genomic_DNA"/>
</dbReference>
<keyword evidence="2" id="KW-0812">Transmembrane</keyword>
<dbReference type="InterPro" id="IPR025101">
    <property type="entry name" value="DUF4012"/>
</dbReference>
<accession>A0A1F7I3F8</accession>
<feature type="transmembrane region" description="Helical" evidence="2">
    <location>
        <begin position="155"/>
        <end position="182"/>
    </location>
</feature>
<organism evidence="3 4">
    <name type="scientific">Candidatus Roizmanbacteria bacterium RIFCSPHIGHO2_12_FULL_39_8</name>
    <dbReference type="NCBI Taxonomy" id="1802050"/>
    <lineage>
        <taxon>Bacteria</taxon>
        <taxon>Candidatus Roizmaniibacteriota</taxon>
    </lineage>
</organism>
<protein>
    <recommendedName>
        <fullName evidence="5">DUF4012 domain-containing protein</fullName>
    </recommendedName>
</protein>
<gene>
    <name evidence="3" type="ORF">A3F60_04970</name>
</gene>
<evidence type="ECO:0000256" key="1">
    <source>
        <dbReference type="SAM" id="Coils"/>
    </source>
</evidence>
<reference evidence="3 4" key="1">
    <citation type="journal article" date="2016" name="Nat. Commun.">
        <title>Thousands of microbial genomes shed light on interconnected biogeochemical processes in an aquifer system.</title>
        <authorList>
            <person name="Anantharaman K."/>
            <person name="Brown C.T."/>
            <person name="Hug L.A."/>
            <person name="Sharon I."/>
            <person name="Castelle C.J."/>
            <person name="Probst A.J."/>
            <person name="Thomas B.C."/>
            <person name="Singh A."/>
            <person name="Wilkins M.J."/>
            <person name="Karaoz U."/>
            <person name="Brodie E.L."/>
            <person name="Williams K.H."/>
            <person name="Hubbard S.S."/>
            <person name="Banfield J.F."/>
        </authorList>
    </citation>
    <scope>NUCLEOTIDE SEQUENCE [LARGE SCALE GENOMIC DNA]</scope>
</reference>
<evidence type="ECO:0008006" key="5">
    <source>
        <dbReference type="Google" id="ProtNLM"/>
    </source>
</evidence>
<comment type="caution">
    <text evidence="3">The sequence shown here is derived from an EMBL/GenBank/DDBJ whole genome shotgun (WGS) entry which is preliminary data.</text>
</comment>
<dbReference type="Proteomes" id="UP000178853">
    <property type="component" value="Unassembled WGS sequence"/>
</dbReference>
<evidence type="ECO:0000313" key="4">
    <source>
        <dbReference type="Proteomes" id="UP000178853"/>
    </source>
</evidence>
<dbReference type="Pfam" id="PF13196">
    <property type="entry name" value="DUF4012"/>
    <property type="match status" value="1"/>
</dbReference>